<sequence>MYPGPYSGSYATPWLWVDGRQRGYNYNLWASYVAAQIGIPTPVQITLTGDYNQSTRTGTIKALIQNDSTADLTMRVSVVITEDSIYYSAPNGDQWHNHVCRDYIPNQSGTVITVPAGGIDSVIQPFTIASTWNEQRCKIVVYAQSTTMVPSDSSYPAYQGAEVAILDLVGIREGKPADGEPAQVRPLVNPASGRPVFAVTAHTGAEYQLFIYTVDGRISHTQNGTTAGDSRIAVSSRLPRGIYLYRLKVNGAEFNGKLIVTD</sequence>
<protein>
    <submittedName>
        <fullName evidence="3">Omp28-related outer membrane protein</fullName>
    </submittedName>
</protein>
<dbReference type="NCBIfam" id="TIGR04183">
    <property type="entry name" value="Por_Secre_tail"/>
    <property type="match status" value="1"/>
</dbReference>
<proteinExistence type="predicted"/>
<organism evidence="3">
    <name type="scientific">candidate division WOR-3 bacterium</name>
    <dbReference type="NCBI Taxonomy" id="2052148"/>
    <lineage>
        <taxon>Bacteria</taxon>
        <taxon>Bacteria division WOR-3</taxon>
    </lineage>
</organism>
<dbReference type="InterPro" id="IPR026444">
    <property type="entry name" value="Secre_tail"/>
</dbReference>
<dbReference type="AlphaFoldDB" id="A0A7C3IIX1"/>
<evidence type="ECO:0000313" key="3">
    <source>
        <dbReference type="EMBL" id="HFJ53958.1"/>
    </source>
</evidence>
<dbReference type="EMBL" id="DSTU01000006">
    <property type="protein sequence ID" value="HFJ53958.1"/>
    <property type="molecule type" value="Genomic_DNA"/>
</dbReference>
<reference evidence="3" key="1">
    <citation type="journal article" date="2020" name="mSystems">
        <title>Genome- and Community-Level Interaction Insights into Carbon Utilization and Element Cycling Functions of Hydrothermarchaeota in Hydrothermal Sediment.</title>
        <authorList>
            <person name="Zhou Z."/>
            <person name="Liu Y."/>
            <person name="Xu W."/>
            <person name="Pan J."/>
            <person name="Luo Z.H."/>
            <person name="Li M."/>
        </authorList>
    </citation>
    <scope>NUCLEOTIDE SEQUENCE [LARGE SCALE GENOMIC DNA]</scope>
    <source>
        <strain evidence="2">SpSt-236</strain>
        <strain evidence="1">SpSt-265</strain>
        <strain evidence="3">SpSt-465</strain>
    </source>
</reference>
<name>A0A7C3IIX1_UNCW3</name>
<gene>
    <name evidence="2" type="ORF">ENP62_01845</name>
    <name evidence="1" type="ORF">ENP94_00765</name>
    <name evidence="3" type="ORF">ENS16_04630</name>
</gene>
<dbReference type="EMBL" id="DSKA01000137">
    <property type="protein sequence ID" value="HEE18277.1"/>
    <property type="molecule type" value="Genomic_DNA"/>
</dbReference>
<evidence type="ECO:0000313" key="1">
    <source>
        <dbReference type="EMBL" id="HEA86526.1"/>
    </source>
</evidence>
<evidence type="ECO:0000313" key="2">
    <source>
        <dbReference type="EMBL" id="HEE18277.1"/>
    </source>
</evidence>
<comment type="caution">
    <text evidence="3">The sequence shown here is derived from an EMBL/GenBank/DDBJ whole genome shotgun (WGS) entry which is preliminary data.</text>
</comment>
<dbReference type="Gene3D" id="2.60.40.10">
    <property type="entry name" value="Immunoglobulins"/>
    <property type="match status" value="1"/>
</dbReference>
<accession>A0A7C3IIX1</accession>
<dbReference type="InterPro" id="IPR013783">
    <property type="entry name" value="Ig-like_fold"/>
</dbReference>
<dbReference type="EMBL" id="DSLG01000002">
    <property type="protein sequence ID" value="HEA86526.1"/>
    <property type="molecule type" value="Genomic_DNA"/>
</dbReference>